<evidence type="ECO:0000313" key="3">
    <source>
        <dbReference type="EnsemblMetazoa" id="RPRC008775-PA"/>
    </source>
</evidence>
<protein>
    <submittedName>
        <fullName evidence="3">Uncharacterized protein</fullName>
    </submittedName>
</protein>
<feature type="compositionally biased region" description="Polar residues" evidence="2">
    <location>
        <begin position="13"/>
        <end position="22"/>
    </location>
</feature>
<reference evidence="3" key="1">
    <citation type="submission" date="2015-05" db="UniProtKB">
        <authorList>
            <consortium name="EnsemblMetazoa"/>
        </authorList>
    </citation>
    <scope>IDENTIFICATION</scope>
</reference>
<dbReference type="AlphaFoldDB" id="T1HXK5"/>
<evidence type="ECO:0000313" key="4">
    <source>
        <dbReference type="Proteomes" id="UP000015103"/>
    </source>
</evidence>
<keyword evidence="4" id="KW-1185">Reference proteome</keyword>
<evidence type="ECO:0000256" key="2">
    <source>
        <dbReference type="SAM" id="MobiDB-lite"/>
    </source>
</evidence>
<dbReference type="EMBL" id="ACPB03015500">
    <property type="status" value="NOT_ANNOTATED_CDS"/>
    <property type="molecule type" value="Genomic_DNA"/>
</dbReference>
<dbReference type="VEuPathDB" id="VectorBase:RPRC008775"/>
<keyword evidence="1" id="KW-0175">Coiled coil</keyword>
<dbReference type="EnsemblMetazoa" id="RPRC008775-RA">
    <property type="protein sequence ID" value="RPRC008775-PA"/>
    <property type="gene ID" value="RPRC008775"/>
</dbReference>
<organism evidence="3 4">
    <name type="scientific">Rhodnius prolixus</name>
    <name type="common">Triatomid bug</name>
    <dbReference type="NCBI Taxonomy" id="13249"/>
    <lineage>
        <taxon>Eukaryota</taxon>
        <taxon>Metazoa</taxon>
        <taxon>Ecdysozoa</taxon>
        <taxon>Arthropoda</taxon>
        <taxon>Hexapoda</taxon>
        <taxon>Insecta</taxon>
        <taxon>Pterygota</taxon>
        <taxon>Neoptera</taxon>
        <taxon>Paraneoptera</taxon>
        <taxon>Hemiptera</taxon>
        <taxon>Heteroptera</taxon>
        <taxon>Panheteroptera</taxon>
        <taxon>Cimicomorpha</taxon>
        <taxon>Reduviidae</taxon>
        <taxon>Triatominae</taxon>
        <taxon>Rhodnius</taxon>
    </lineage>
</organism>
<accession>T1HXK5</accession>
<evidence type="ECO:0000256" key="1">
    <source>
        <dbReference type="SAM" id="Coils"/>
    </source>
</evidence>
<dbReference type="InParanoid" id="T1HXK5"/>
<feature type="compositionally biased region" description="Basic and acidic residues" evidence="2">
    <location>
        <begin position="1"/>
        <end position="12"/>
    </location>
</feature>
<proteinExistence type="predicted"/>
<feature type="coiled-coil region" evidence="1">
    <location>
        <begin position="71"/>
        <end position="113"/>
    </location>
</feature>
<dbReference type="Proteomes" id="UP000015103">
    <property type="component" value="Unassembled WGS sequence"/>
</dbReference>
<sequence length="238" mass="26904">MHLLNEERKNAEMNDSNKNTNADLKLKEQTNNFTDEQMWTLISRDASNDMDINGRDGQIIYLTLQDSGVPSEQMTEKLLIHKDDLEQFKKEQAEMMDEAAVEEEAEVAEQQSQQPRNDLNRIFVPTMHVIDEDGNPFKFSTDGTLFQVTTMDGEPLQVALGEDEHHFPLAITANGESIIHQIKPLTNIPIVGNIEDNISVASRTTDGIEFVSDEQHFKLISDLNTAALNLTSEYLEIV</sequence>
<feature type="region of interest" description="Disordered" evidence="2">
    <location>
        <begin position="1"/>
        <end position="29"/>
    </location>
</feature>
<name>T1HXK5_RHOPR</name>
<dbReference type="HOGENOM" id="CLU_1167124_0_0_1"/>